<sequence length="123" mass="13440">MAMQLYIRSTRITHGGSCPFFGFSLSFECAKVAGAQTLRRTYSESSDVAMSDRAPLLPRRGLGLGRQSGGAPTPGVQCGGAMKMPMQLASLLALLPLAEEAEAEREGEGWWWRSWSWRGEKDS</sequence>
<dbReference type="GeneID" id="71985129"/>
<protein>
    <submittedName>
        <fullName evidence="2">Uncharacterized protein</fullName>
    </submittedName>
</protein>
<dbReference type="EMBL" id="CP090166">
    <property type="protein sequence ID" value="UJO17037.1"/>
    <property type="molecule type" value="Genomic_DNA"/>
</dbReference>
<dbReference type="KEGG" id="ffu:CLAFUR5_05251"/>
<evidence type="ECO:0000313" key="3">
    <source>
        <dbReference type="Proteomes" id="UP000756132"/>
    </source>
</evidence>
<reference evidence="2" key="2">
    <citation type="journal article" date="2022" name="Microb. Genom.">
        <title>A chromosome-scale genome assembly of the tomato pathogen Cladosporium fulvum reveals a compartmentalized genome architecture and the presence of a dispensable chromosome.</title>
        <authorList>
            <person name="Zaccaron A.Z."/>
            <person name="Chen L.H."/>
            <person name="Samaras A."/>
            <person name="Stergiopoulos I."/>
        </authorList>
    </citation>
    <scope>NUCLEOTIDE SEQUENCE</scope>
    <source>
        <strain evidence="2">Race5_Kim</strain>
    </source>
</reference>
<evidence type="ECO:0000313" key="2">
    <source>
        <dbReference type="EMBL" id="UJO17037.1"/>
    </source>
</evidence>
<gene>
    <name evidence="2" type="ORF">CLAFUR5_05251</name>
</gene>
<dbReference type="Proteomes" id="UP000756132">
    <property type="component" value="Chromosome 4"/>
</dbReference>
<dbReference type="RefSeq" id="XP_047761403.1">
    <property type="nucleotide sequence ID" value="XM_047904399.1"/>
</dbReference>
<proteinExistence type="predicted"/>
<keyword evidence="3" id="KW-1185">Reference proteome</keyword>
<evidence type="ECO:0000256" key="1">
    <source>
        <dbReference type="SAM" id="MobiDB-lite"/>
    </source>
</evidence>
<feature type="region of interest" description="Disordered" evidence="1">
    <location>
        <begin position="59"/>
        <end position="78"/>
    </location>
</feature>
<name>A0A9Q8LGM1_PASFU</name>
<dbReference type="AlphaFoldDB" id="A0A9Q8LGM1"/>
<reference evidence="2" key="1">
    <citation type="submission" date="2021-12" db="EMBL/GenBank/DDBJ databases">
        <authorList>
            <person name="Zaccaron A."/>
            <person name="Stergiopoulos I."/>
        </authorList>
    </citation>
    <scope>NUCLEOTIDE SEQUENCE</scope>
    <source>
        <strain evidence="2">Race5_Kim</strain>
    </source>
</reference>
<organism evidence="2 3">
    <name type="scientific">Passalora fulva</name>
    <name type="common">Tomato leaf mold</name>
    <name type="synonym">Cladosporium fulvum</name>
    <dbReference type="NCBI Taxonomy" id="5499"/>
    <lineage>
        <taxon>Eukaryota</taxon>
        <taxon>Fungi</taxon>
        <taxon>Dikarya</taxon>
        <taxon>Ascomycota</taxon>
        <taxon>Pezizomycotina</taxon>
        <taxon>Dothideomycetes</taxon>
        <taxon>Dothideomycetidae</taxon>
        <taxon>Mycosphaerellales</taxon>
        <taxon>Mycosphaerellaceae</taxon>
        <taxon>Fulvia</taxon>
    </lineage>
</organism>
<accession>A0A9Q8LGM1</accession>